<evidence type="ECO:0000256" key="5">
    <source>
        <dbReference type="ARBA" id="ARBA00022927"/>
    </source>
</evidence>
<dbReference type="AlphaFoldDB" id="A0A6B2M232"/>
<name>A0A6B2M232_9BACT</name>
<evidence type="ECO:0000256" key="8">
    <source>
        <dbReference type="RuleBase" id="RU004057"/>
    </source>
</evidence>
<dbReference type="Pfam" id="PF01618">
    <property type="entry name" value="MotA_ExbB"/>
    <property type="match status" value="1"/>
</dbReference>
<feature type="region of interest" description="Disordered" evidence="9">
    <location>
        <begin position="205"/>
        <end position="229"/>
    </location>
</feature>
<dbReference type="InterPro" id="IPR050790">
    <property type="entry name" value="ExbB/TolQ_transport"/>
</dbReference>
<evidence type="ECO:0000256" key="2">
    <source>
        <dbReference type="ARBA" id="ARBA00022448"/>
    </source>
</evidence>
<dbReference type="Proteomes" id="UP000478417">
    <property type="component" value="Unassembled WGS sequence"/>
</dbReference>
<sequence>MLLEAIAGIANSLARHPPKLIRSKIMPLAQITLFELLQQGGWAMYPLGCLSMTLFALILFSWMQTSRGHFGLRPSRWTDRPLTRQLEDKLGPLQTKSGTARQREKTEDFLNGIEGNTLRWIQYMNVIATIAPMVGLLGTVSGMIGAFQTIATGGMGKPELLAGDIGEALITTATGLTIGIPAMIFYFMLRNRLDARLEEFEEWLEETSSGSGIESKPVPQGIGPENPKR</sequence>
<proteinExistence type="inferred from homology"/>
<dbReference type="PANTHER" id="PTHR30625">
    <property type="entry name" value="PROTEIN TOLQ"/>
    <property type="match status" value="1"/>
</dbReference>
<gene>
    <name evidence="12" type="ORF">G0Q06_08020</name>
</gene>
<keyword evidence="5 8" id="KW-0653">Protein transport</keyword>
<accession>A0A6B2M232</accession>
<evidence type="ECO:0000256" key="3">
    <source>
        <dbReference type="ARBA" id="ARBA00022475"/>
    </source>
</evidence>
<dbReference type="GO" id="GO:0017038">
    <property type="term" value="P:protein import"/>
    <property type="evidence" value="ECO:0007669"/>
    <property type="project" value="TreeGrafter"/>
</dbReference>
<keyword evidence="3" id="KW-1003">Cell membrane</keyword>
<comment type="caution">
    <text evidence="12">The sequence shown here is derived from an EMBL/GenBank/DDBJ whole genome shotgun (WGS) entry which is preliminary data.</text>
</comment>
<comment type="similarity">
    <text evidence="8">Belongs to the exbB/tolQ family.</text>
</comment>
<keyword evidence="2 8" id="KW-0813">Transport</keyword>
<evidence type="ECO:0000256" key="4">
    <source>
        <dbReference type="ARBA" id="ARBA00022692"/>
    </source>
</evidence>
<feature type="transmembrane region" description="Helical" evidence="10">
    <location>
        <begin position="126"/>
        <end position="148"/>
    </location>
</feature>
<evidence type="ECO:0000313" key="12">
    <source>
        <dbReference type="EMBL" id="NDV62392.1"/>
    </source>
</evidence>
<comment type="subcellular location">
    <subcellularLocation>
        <location evidence="1">Cell membrane</location>
        <topology evidence="1">Multi-pass membrane protein</topology>
    </subcellularLocation>
    <subcellularLocation>
        <location evidence="8">Membrane</location>
        <topology evidence="8">Multi-pass membrane protein</topology>
    </subcellularLocation>
</comment>
<evidence type="ECO:0000313" key="13">
    <source>
        <dbReference type="Proteomes" id="UP000478417"/>
    </source>
</evidence>
<dbReference type="InterPro" id="IPR002898">
    <property type="entry name" value="MotA_ExbB_proton_chnl"/>
</dbReference>
<evidence type="ECO:0000256" key="6">
    <source>
        <dbReference type="ARBA" id="ARBA00022989"/>
    </source>
</evidence>
<keyword evidence="6 10" id="KW-1133">Transmembrane helix</keyword>
<evidence type="ECO:0000256" key="9">
    <source>
        <dbReference type="SAM" id="MobiDB-lite"/>
    </source>
</evidence>
<protein>
    <submittedName>
        <fullName evidence="12">MotA/TolQ/ExbB proton channel family protein</fullName>
    </submittedName>
</protein>
<feature type="transmembrane region" description="Helical" evidence="10">
    <location>
        <begin position="168"/>
        <end position="189"/>
    </location>
</feature>
<organism evidence="12 13">
    <name type="scientific">Oceanipulchritudo coccoides</name>
    <dbReference type="NCBI Taxonomy" id="2706888"/>
    <lineage>
        <taxon>Bacteria</taxon>
        <taxon>Pseudomonadati</taxon>
        <taxon>Verrucomicrobiota</taxon>
        <taxon>Opitutia</taxon>
        <taxon>Puniceicoccales</taxon>
        <taxon>Oceanipulchritudinaceae</taxon>
        <taxon>Oceanipulchritudo</taxon>
    </lineage>
</organism>
<dbReference type="GO" id="GO:0005886">
    <property type="term" value="C:plasma membrane"/>
    <property type="evidence" value="ECO:0007669"/>
    <property type="project" value="UniProtKB-SubCell"/>
</dbReference>
<dbReference type="EMBL" id="JAAGNX010000002">
    <property type="protein sequence ID" value="NDV62392.1"/>
    <property type="molecule type" value="Genomic_DNA"/>
</dbReference>
<feature type="transmembrane region" description="Helical" evidence="10">
    <location>
        <begin position="42"/>
        <end position="63"/>
    </location>
</feature>
<evidence type="ECO:0000256" key="10">
    <source>
        <dbReference type="SAM" id="Phobius"/>
    </source>
</evidence>
<keyword evidence="4 10" id="KW-0812">Transmembrane</keyword>
<feature type="domain" description="MotA/TolQ/ExbB proton channel" evidence="11">
    <location>
        <begin position="99"/>
        <end position="201"/>
    </location>
</feature>
<dbReference type="PANTHER" id="PTHR30625:SF15">
    <property type="entry name" value="BIOPOLYMER TRANSPORT PROTEIN EXBB"/>
    <property type="match status" value="1"/>
</dbReference>
<keyword evidence="13" id="KW-1185">Reference proteome</keyword>
<reference evidence="12 13" key="1">
    <citation type="submission" date="2020-02" db="EMBL/GenBank/DDBJ databases">
        <title>Albibacoteraceae fam. nov., the first described family within the subdivision 4 Verrucomicrobia.</title>
        <authorList>
            <person name="Xi F."/>
        </authorList>
    </citation>
    <scope>NUCLEOTIDE SEQUENCE [LARGE SCALE GENOMIC DNA]</scope>
    <source>
        <strain evidence="12 13">CK1056</strain>
    </source>
</reference>
<evidence type="ECO:0000256" key="7">
    <source>
        <dbReference type="ARBA" id="ARBA00023136"/>
    </source>
</evidence>
<evidence type="ECO:0000259" key="11">
    <source>
        <dbReference type="Pfam" id="PF01618"/>
    </source>
</evidence>
<keyword evidence="7 10" id="KW-0472">Membrane</keyword>
<evidence type="ECO:0000256" key="1">
    <source>
        <dbReference type="ARBA" id="ARBA00004651"/>
    </source>
</evidence>